<dbReference type="GO" id="GO:0046872">
    <property type="term" value="F:metal ion binding"/>
    <property type="evidence" value="ECO:0007669"/>
    <property type="project" value="UniProtKB-KW"/>
</dbReference>
<evidence type="ECO:0000313" key="6">
    <source>
        <dbReference type="EMBL" id="AUX91886.1"/>
    </source>
</evidence>
<dbReference type="Gene3D" id="3.60.15.10">
    <property type="entry name" value="Ribonuclease Z/Hydroxyacylglutathione hydrolase-like"/>
    <property type="match status" value="1"/>
</dbReference>
<reference evidence="6 7" key="1">
    <citation type="submission" date="2018-01" db="EMBL/GenBank/DDBJ databases">
        <title>Complete and assembled Genome of Pantoea gaviniae DSM22758T.</title>
        <authorList>
            <person name="Stevens M.J.A."/>
            <person name="Zurfluh K."/>
            <person name="Stephan R."/>
        </authorList>
    </citation>
    <scope>NUCLEOTIDE SEQUENCE [LARGE SCALE GENOMIC DNA]</scope>
    <source>
        <strain evidence="6 7">DSM 22758</strain>
    </source>
</reference>
<feature type="domain" description="Metallo-beta-lactamase" evidence="5">
    <location>
        <begin position="31"/>
        <end position="264"/>
    </location>
</feature>
<evidence type="ECO:0000256" key="3">
    <source>
        <dbReference type="ARBA" id="ARBA00022801"/>
    </source>
</evidence>
<dbReference type="InterPro" id="IPR001279">
    <property type="entry name" value="Metallo-B-lactamas"/>
</dbReference>
<comment type="similarity">
    <text evidence="1">Belongs to the metallo-beta-lactamase superfamily.</text>
</comment>
<dbReference type="PANTHER" id="PTHR42978">
    <property type="entry name" value="QUORUM-QUENCHING LACTONASE YTNP-RELATED-RELATED"/>
    <property type="match status" value="1"/>
</dbReference>
<gene>
    <name evidence="6" type="ORF">C2E15_01410</name>
</gene>
<dbReference type="SUPFAM" id="SSF56281">
    <property type="entry name" value="Metallo-hydrolase/oxidoreductase"/>
    <property type="match status" value="1"/>
</dbReference>
<organism evidence="6 7">
    <name type="scientific">Mixta gaviniae</name>
    <dbReference type="NCBI Taxonomy" id="665914"/>
    <lineage>
        <taxon>Bacteria</taxon>
        <taxon>Pseudomonadati</taxon>
        <taxon>Pseudomonadota</taxon>
        <taxon>Gammaproteobacteria</taxon>
        <taxon>Enterobacterales</taxon>
        <taxon>Erwiniaceae</taxon>
        <taxon>Mixta</taxon>
    </lineage>
</organism>
<evidence type="ECO:0000256" key="4">
    <source>
        <dbReference type="ARBA" id="ARBA00022833"/>
    </source>
</evidence>
<evidence type="ECO:0000259" key="5">
    <source>
        <dbReference type="SMART" id="SM00849"/>
    </source>
</evidence>
<proteinExistence type="inferred from homology"/>
<dbReference type="PANTHER" id="PTHR42978:SF3">
    <property type="entry name" value="BLR3078 PROTEIN"/>
    <property type="match status" value="1"/>
</dbReference>
<dbReference type="KEGG" id="pgz:C2E15_01410"/>
<protein>
    <submittedName>
        <fullName evidence="6">MBL fold metallo-hydrolase</fullName>
    </submittedName>
</protein>
<keyword evidence="4" id="KW-0862">Zinc</keyword>
<dbReference type="InterPro" id="IPR036866">
    <property type="entry name" value="RibonucZ/Hydroxyglut_hydro"/>
</dbReference>
<dbReference type="InterPro" id="IPR051013">
    <property type="entry name" value="MBL_superfamily_lactonases"/>
</dbReference>
<dbReference type="RefSeq" id="WP_104955825.1">
    <property type="nucleotide sequence ID" value="NZ_CP026377.1"/>
</dbReference>
<dbReference type="AlphaFoldDB" id="A0A2L0IB82"/>
<dbReference type="CDD" id="cd07742">
    <property type="entry name" value="metallo-hydrolase-like_MBL-fold"/>
    <property type="match status" value="1"/>
</dbReference>
<evidence type="ECO:0000313" key="7">
    <source>
        <dbReference type="Proteomes" id="UP000238365"/>
    </source>
</evidence>
<dbReference type="EMBL" id="CP026377">
    <property type="protein sequence ID" value="AUX91886.1"/>
    <property type="molecule type" value="Genomic_DNA"/>
</dbReference>
<dbReference type="Pfam" id="PF00753">
    <property type="entry name" value="Lactamase_B"/>
    <property type="match status" value="1"/>
</dbReference>
<dbReference type="GO" id="GO:0016787">
    <property type="term" value="F:hydrolase activity"/>
    <property type="evidence" value="ECO:0007669"/>
    <property type="project" value="UniProtKB-KW"/>
</dbReference>
<accession>A0A2L0IB82</accession>
<evidence type="ECO:0000256" key="2">
    <source>
        <dbReference type="ARBA" id="ARBA00022723"/>
    </source>
</evidence>
<sequence length="277" mass="31915">MRVHHLSCGSMCPFGGALFDGFSKGLHAHLVCHCLLIETDRDGLVLVDTGFGEQDLRRHDSRIATFFRLFNNIQRRPELSALAQVQRLGFQAQDVRHIVLTHLDFDHAGGLTDFPHAQVHVMQQELETIRHRDSWLQQRRYRPAQWPAQAHWQAYQTQGDSWQGFSAVSALNGLPPEILLVPLPGHTPGHAGVAIQQRDGWLLHGGDAWFYRGEMYQEERHCTPGLRFYQWMMAADNAARRENQQRLRALSLNQQENITLFCSHDAKELERMQTLRR</sequence>
<name>A0A2L0IB82_9GAMM</name>
<keyword evidence="2" id="KW-0479">Metal-binding</keyword>
<dbReference type="SMART" id="SM00849">
    <property type="entry name" value="Lactamase_B"/>
    <property type="match status" value="1"/>
</dbReference>
<keyword evidence="3 6" id="KW-0378">Hydrolase</keyword>
<keyword evidence="7" id="KW-1185">Reference proteome</keyword>
<dbReference type="Proteomes" id="UP000238365">
    <property type="component" value="Chromosome"/>
</dbReference>
<evidence type="ECO:0000256" key="1">
    <source>
        <dbReference type="ARBA" id="ARBA00007749"/>
    </source>
</evidence>